<gene>
    <name evidence="1" type="ORF">A2161_21725</name>
</gene>
<proteinExistence type="predicted"/>
<dbReference type="AlphaFoldDB" id="A0A1F7RS19"/>
<protein>
    <submittedName>
        <fullName evidence="1">Uncharacterized protein</fullName>
    </submittedName>
</protein>
<comment type="caution">
    <text evidence="1">The sequence shown here is derived from an EMBL/GenBank/DDBJ whole genome shotgun (WGS) entry which is preliminary data.</text>
</comment>
<dbReference type="EMBL" id="MGDD01000258">
    <property type="protein sequence ID" value="OGL43687.1"/>
    <property type="molecule type" value="Genomic_DNA"/>
</dbReference>
<name>A0A1F7RS19_9BACT</name>
<evidence type="ECO:0000313" key="1">
    <source>
        <dbReference type="EMBL" id="OGL43687.1"/>
    </source>
</evidence>
<accession>A0A1F7RS19</accession>
<evidence type="ECO:0000313" key="2">
    <source>
        <dbReference type="Proteomes" id="UP000179266"/>
    </source>
</evidence>
<sequence>MALNTIAIVNVSVLELGISTNKFCFQELTRIPSSISILKEASMDDRRELVNSIFDALELTQGERDDVYESLINLVEARLKKAKSFKKK</sequence>
<reference evidence="1 2" key="1">
    <citation type="journal article" date="2016" name="Nat. Commun.">
        <title>Thousands of microbial genomes shed light on interconnected biogeochemical processes in an aquifer system.</title>
        <authorList>
            <person name="Anantharaman K."/>
            <person name="Brown C.T."/>
            <person name="Hug L.A."/>
            <person name="Sharon I."/>
            <person name="Castelle C.J."/>
            <person name="Probst A.J."/>
            <person name="Thomas B.C."/>
            <person name="Singh A."/>
            <person name="Wilkins M.J."/>
            <person name="Karaoz U."/>
            <person name="Brodie E.L."/>
            <person name="Williams K.H."/>
            <person name="Hubbard S.S."/>
            <person name="Banfield J.F."/>
        </authorList>
    </citation>
    <scope>NUCLEOTIDE SEQUENCE [LARGE SCALE GENOMIC DNA]</scope>
</reference>
<dbReference type="Proteomes" id="UP000179266">
    <property type="component" value="Unassembled WGS sequence"/>
</dbReference>
<organism evidence="1 2">
    <name type="scientific">Candidatus Schekmanbacteria bacterium RBG_13_48_7</name>
    <dbReference type="NCBI Taxonomy" id="1817878"/>
    <lineage>
        <taxon>Bacteria</taxon>
        <taxon>Candidatus Schekmaniibacteriota</taxon>
    </lineage>
</organism>